<dbReference type="Bgee" id="WBGene00044990">
    <property type="expression patterns" value="Expressed in larva and 2 other cell types or tissues"/>
</dbReference>
<keyword evidence="1" id="KW-0732">Signal</keyword>
<organism evidence="2 3">
    <name type="scientific">Caenorhabditis elegans</name>
    <dbReference type="NCBI Taxonomy" id="6239"/>
    <lineage>
        <taxon>Eukaryota</taxon>
        <taxon>Metazoa</taxon>
        <taxon>Ecdysozoa</taxon>
        <taxon>Nematoda</taxon>
        <taxon>Chromadorea</taxon>
        <taxon>Rhabditida</taxon>
        <taxon>Rhabditina</taxon>
        <taxon>Rhabditomorpha</taxon>
        <taxon>Rhabditoidea</taxon>
        <taxon>Rhabditidae</taxon>
        <taxon>Peloderinae</taxon>
        <taxon>Caenorhabditis</taxon>
    </lineage>
</organism>
<dbReference type="PaxDb" id="6239-T25B9.11b"/>
<evidence type="ECO:0000313" key="2">
    <source>
        <dbReference type="EMBL" id="CBJ25098.1"/>
    </source>
</evidence>
<proteinExistence type="predicted"/>
<gene>
    <name evidence="2" type="ORF">CELE_T25B9.11</name>
    <name evidence="2 4" type="ORF">T25B9.11</name>
</gene>
<dbReference type="InParanoid" id="D3KFU5"/>
<dbReference type="Proteomes" id="UP000001940">
    <property type="component" value="Chromosome IV"/>
</dbReference>
<dbReference type="SMR" id="D3KFU5"/>
<dbReference type="KEGG" id="cel:CELE_T25B9.11"/>
<sequence length="110" mass="12878">MMIRFLILLILFCSCRKASAQVISLHFQMGQNVKKDNFQSGLTAYESIRRLRECIDVIDKPEFKRTCEEKFGEERDECIEKFTKKIMPTLNACIVNSRESIVTIPNREEL</sequence>
<dbReference type="eggNOG" id="ENOG502TK35">
    <property type="taxonomic scope" value="Eukaryota"/>
</dbReference>
<accession>D3KFU5</accession>
<dbReference type="HOGENOM" id="CLU_2415288_0_0_1"/>
<keyword evidence="3" id="KW-1185">Reference proteome</keyword>
<feature type="chain" id="PRO_5003047169" evidence="1">
    <location>
        <begin position="21"/>
        <end position="110"/>
    </location>
</feature>
<reference evidence="2 3" key="1">
    <citation type="journal article" date="1998" name="Science">
        <title>Genome sequence of the nematode C. elegans: a platform for investigating biology.</title>
        <authorList>
            <consortium name="The C. elegans sequencing consortium"/>
            <person name="Sulson J.E."/>
            <person name="Waterston R."/>
        </authorList>
    </citation>
    <scope>NUCLEOTIDE SEQUENCE [LARGE SCALE GENOMIC DNA]</scope>
    <source>
        <strain evidence="2 3">Bristol N2</strain>
    </source>
</reference>
<dbReference type="FunCoup" id="D3KFU5">
    <property type="interactions" value="331"/>
</dbReference>
<evidence type="ECO:0000313" key="4">
    <source>
        <dbReference type="WormBase" id="T25B9.11b"/>
    </source>
</evidence>
<dbReference type="RefSeq" id="NP_001255508.1">
    <property type="nucleotide sequence ID" value="NM_001268579.1"/>
</dbReference>
<dbReference type="EMBL" id="BX284604">
    <property type="protein sequence ID" value="CBJ25098.1"/>
    <property type="molecule type" value="Genomic_DNA"/>
</dbReference>
<evidence type="ECO:0000313" key="3">
    <source>
        <dbReference type="Proteomes" id="UP000001940"/>
    </source>
</evidence>
<dbReference type="AlphaFoldDB" id="D3KFU5"/>
<feature type="signal peptide" evidence="1">
    <location>
        <begin position="1"/>
        <end position="20"/>
    </location>
</feature>
<dbReference type="WormBase" id="T25B9.11b">
    <property type="protein sequence ID" value="CE44501"/>
    <property type="gene ID" value="WBGene00044990"/>
</dbReference>
<protein>
    <submittedName>
        <fullName evidence="2">DUF19 domain-containing protein</fullName>
    </submittedName>
</protein>
<name>D3KFU5_CAEEL</name>
<dbReference type="ExpressionAtlas" id="D3KFU5">
    <property type="expression patterns" value="baseline"/>
</dbReference>
<dbReference type="PROSITE" id="PS51257">
    <property type="entry name" value="PROKAR_LIPOPROTEIN"/>
    <property type="match status" value="1"/>
</dbReference>
<dbReference type="OrthoDB" id="5865665at2759"/>
<dbReference type="CTD" id="4927051"/>
<dbReference type="AGR" id="WB:WBGene00044990"/>
<evidence type="ECO:0000256" key="1">
    <source>
        <dbReference type="SAM" id="SignalP"/>
    </source>
</evidence>
<dbReference type="GeneID" id="4927051"/>